<sequence length="324" mass="35661">MTDITMIPYWKTLCCVLLLALMGAPGVEAWPEISWPGQVTAGSSKTFTCSSPCNPDCVFTWYFKGRTINGSSFSWTPDGQDNTVELKCNVLNPRTGARSIISIVDIRNPVSVQIFPPNNVPTLNRTLVLLCHRAPPGDFSGPSQLADPVVWYKDGQKMTPHEQKINNVMLHFDSLLPSDAGFYMCEITVHQTRVFSRGYLLSFDAWNVSISGPDIVFPGRLSEFTCLTSCSLNVDCTVRWEFRQGFPIGTYFSVNQNKLKWTPSMPGTFQKFTCVAENAAAGRSAEDTKMVEVKGIPLSGSEALQLSGPFTMMLSLGLLLLSGS</sequence>
<reference evidence="3 4" key="2">
    <citation type="journal article" date="2023" name="Mol. Biol. Evol.">
        <title>Genomics of Secondarily Temperate Adaptation in the Only Non-Antarctic Icefish.</title>
        <authorList>
            <person name="Rivera-Colon A.G."/>
            <person name="Rayamajhi N."/>
            <person name="Minhas B.F."/>
            <person name="Madrigal G."/>
            <person name="Bilyk K.T."/>
            <person name="Yoon V."/>
            <person name="Hune M."/>
            <person name="Gregory S."/>
            <person name="Cheng C.H.C."/>
            <person name="Catchen J.M."/>
        </authorList>
    </citation>
    <scope>NUCLEOTIDE SEQUENCE [LARGE SCALE GENOMIC DNA]</scope>
    <source>
        <strain evidence="3">JMC-PN-2008</strain>
    </source>
</reference>
<dbReference type="Gene3D" id="2.60.40.10">
    <property type="entry name" value="Immunoglobulins"/>
    <property type="match status" value="2"/>
</dbReference>
<feature type="chain" id="PRO_5042927099" description="Ig-like domain-containing protein" evidence="1">
    <location>
        <begin position="30"/>
        <end position="324"/>
    </location>
</feature>
<evidence type="ECO:0000313" key="3">
    <source>
        <dbReference type="EMBL" id="KAK5861852.1"/>
    </source>
</evidence>
<keyword evidence="1" id="KW-0732">Signal</keyword>
<dbReference type="EMBL" id="JAUZQC010000012">
    <property type="protein sequence ID" value="KAK5861852.1"/>
    <property type="molecule type" value="Genomic_DNA"/>
</dbReference>
<dbReference type="SUPFAM" id="SSF48726">
    <property type="entry name" value="Immunoglobulin"/>
    <property type="match status" value="2"/>
</dbReference>
<dbReference type="PROSITE" id="PS50835">
    <property type="entry name" value="IG_LIKE"/>
    <property type="match status" value="1"/>
</dbReference>
<keyword evidence="4" id="KW-1185">Reference proteome</keyword>
<organism evidence="3 4">
    <name type="scientific">Eleginops maclovinus</name>
    <name type="common">Patagonian blennie</name>
    <name type="synonym">Eleginus maclovinus</name>
    <dbReference type="NCBI Taxonomy" id="56733"/>
    <lineage>
        <taxon>Eukaryota</taxon>
        <taxon>Metazoa</taxon>
        <taxon>Chordata</taxon>
        <taxon>Craniata</taxon>
        <taxon>Vertebrata</taxon>
        <taxon>Euteleostomi</taxon>
        <taxon>Actinopterygii</taxon>
        <taxon>Neopterygii</taxon>
        <taxon>Teleostei</taxon>
        <taxon>Neoteleostei</taxon>
        <taxon>Acanthomorphata</taxon>
        <taxon>Eupercaria</taxon>
        <taxon>Perciformes</taxon>
        <taxon>Notothenioidei</taxon>
        <taxon>Eleginopidae</taxon>
        <taxon>Eleginops</taxon>
    </lineage>
</organism>
<evidence type="ECO:0000256" key="1">
    <source>
        <dbReference type="SAM" id="SignalP"/>
    </source>
</evidence>
<dbReference type="InterPro" id="IPR013783">
    <property type="entry name" value="Ig-like_fold"/>
</dbReference>
<comment type="caution">
    <text evidence="3">The sequence shown here is derived from an EMBL/GenBank/DDBJ whole genome shotgun (WGS) entry which is preliminary data.</text>
</comment>
<reference evidence="3 4" key="1">
    <citation type="journal article" date="2023" name="Genes (Basel)">
        <title>Chromosome-Level Genome Assembly and Circadian Gene Repertoire of the Patagonia Blennie Eleginops maclovinus-The Closest Ancestral Proxy of Antarctic Cryonotothenioids.</title>
        <authorList>
            <person name="Cheng C.C."/>
            <person name="Rivera-Colon A.G."/>
            <person name="Minhas B.F."/>
            <person name="Wilson L."/>
            <person name="Rayamajhi N."/>
            <person name="Vargas-Chacoff L."/>
            <person name="Catchen J.M."/>
        </authorList>
    </citation>
    <scope>NUCLEOTIDE SEQUENCE [LARGE SCALE GENOMIC DNA]</scope>
    <source>
        <strain evidence="3">JMC-PN-2008</strain>
    </source>
</reference>
<feature type="signal peptide" evidence="1">
    <location>
        <begin position="1"/>
        <end position="29"/>
    </location>
</feature>
<proteinExistence type="predicted"/>
<evidence type="ECO:0000313" key="4">
    <source>
        <dbReference type="Proteomes" id="UP001346869"/>
    </source>
</evidence>
<dbReference type="InterPro" id="IPR036179">
    <property type="entry name" value="Ig-like_dom_sf"/>
</dbReference>
<accession>A0AAN8ANT9</accession>
<name>A0AAN8ANT9_ELEMC</name>
<gene>
    <name evidence="3" type="ORF">PBY51_017296</name>
</gene>
<evidence type="ECO:0000259" key="2">
    <source>
        <dbReference type="PROSITE" id="PS50835"/>
    </source>
</evidence>
<feature type="domain" description="Ig-like" evidence="2">
    <location>
        <begin position="109"/>
        <end position="196"/>
    </location>
</feature>
<dbReference type="Proteomes" id="UP001346869">
    <property type="component" value="Unassembled WGS sequence"/>
</dbReference>
<protein>
    <recommendedName>
        <fullName evidence="2">Ig-like domain-containing protein</fullName>
    </recommendedName>
</protein>
<dbReference type="AlphaFoldDB" id="A0AAN8ANT9"/>
<dbReference type="InterPro" id="IPR007110">
    <property type="entry name" value="Ig-like_dom"/>
</dbReference>